<evidence type="ECO:0000313" key="6">
    <source>
        <dbReference type="EMBL" id="VAW35624.1"/>
    </source>
</evidence>
<dbReference type="EMBL" id="UOEX01000136">
    <property type="protein sequence ID" value="VAW35624.1"/>
    <property type="molecule type" value="Genomic_DNA"/>
</dbReference>
<dbReference type="Pfam" id="PF00389">
    <property type="entry name" value="2-Hacid_dh"/>
    <property type="match status" value="1"/>
</dbReference>
<dbReference type="PROSITE" id="PS00065">
    <property type="entry name" value="D_2_HYDROXYACID_DH_1"/>
    <property type="match status" value="1"/>
</dbReference>
<sequence length="389" mass="42089">MRIKTLNNIAAEGLALLGADYEAGPKIDHPQAIIVRSSSVNTSQYPDLLAVARAGAGVNNITVTEATQAGVCVFNTPGANANAVAELVFMMLGVWARNLHQAHDFCRQLSALDNEKIKTRTEAEKSNFKGFELAGKTLGVLGLGQIGIKVANGGAFRRMRVIGFDPNPALKNIHLLSPKVLLARSLTELQENADIISLHLPLNDKTRGLINSDFIKRLKPGSALLNYARGPVVDEEAVLAALDSGQLSIYINDFPSRSLLRHHRVITTPHLGASTGESEEQCAKMAVSSLKNYLEYGTISHSVNFPAAEAIIRHNIACRLIMINNDIPGMIGFASQIIGNSGINIASYNNQSNGRIGYNIIDLEDLPGPEVTRTIENNPDVVRTRLIQF</sequence>
<evidence type="ECO:0000256" key="1">
    <source>
        <dbReference type="ARBA" id="ARBA00023002"/>
    </source>
</evidence>
<dbReference type="InterPro" id="IPR029752">
    <property type="entry name" value="D-isomer_DH_CS1"/>
</dbReference>
<dbReference type="EC" id="1.1.1.95" evidence="6"/>
<dbReference type="AlphaFoldDB" id="A0A3B0VW77"/>
<feature type="domain" description="D-isomer specific 2-hydroxyacid dehydrogenase catalytic" evidence="4">
    <location>
        <begin position="33"/>
        <end position="304"/>
    </location>
</feature>
<dbReference type="SUPFAM" id="SSF52283">
    <property type="entry name" value="Formate/glycerate dehydrogenase catalytic domain-like"/>
    <property type="match status" value="1"/>
</dbReference>
<dbReference type="Gene3D" id="3.30.70.260">
    <property type="match status" value="1"/>
</dbReference>
<evidence type="ECO:0000259" key="4">
    <source>
        <dbReference type="Pfam" id="PF00389"/>
    </source>
</evidence>
<reference evidence="6" key="1">
    <citation type="submission" date="2018-06" db="EMBL/GenBank/DDBJ databases">
        <authorList>
            <person name="Zhirakovskaya E."/>
        </authorList>
    </citation>
    <scope>NUCLEOTIDE SEQUENCE</scope>
</reference>
<evidence type="ECO:0000256" key="3">
    <source>
        <dbReference type="ARBA" id="ARBA00029440"/>
    </source>
</evidence>
<dbReference type="InterPro" id="IPR045865">
    <property type="entry name" value="ACT-like_dom_sf"/>
</dbReference>
<keyword evidence="1 6" id="KW-0560">Oxidoreductase</keyword>
<dbReference type="SUPFAM" id="SSF51735">
    <property type="entry name" value="NAD(P)-binding Rossmann-fold domains"/>
    <property type="match status" value="1"/>
</dbReference>
<name>A0A3B0VW77_9ZZZZ</name>
<dbReference type="PANTHER" id="PTHR42938:SF47">
    <property type="entry name" value="HYDROXYPYRUVATE REDUCTASE"/>
    <property type="match status" value="1"/>
</dbReference>
<gene>
    <name evidence="6" type="ORF">MNBD_DELTA03-343</name>
</gene>
<dbReference type="Gene3D" id="3.40.50.720">
    <property type="entry name" value="NAD(P)-binding Rossmann-like Domain"/>
    <property type="match status" value="2"/>
</dbReference>
<dbReference type="InterPro" id="IPR006139">
    <property type="entry name" value="D-isomer_2_OHA_DH_cat_dom"/>
</dbReference>
<keyword evidence="2" id="KW-0520">NAD</keyword>
<dbReference type="CDD" id="cd12174">
    <property type="entry name" value="PGDH_like_3"/>
    <property type="match status" value="1"/>
</dbReference>
<dbReference type="Pfam" id="PF02826">
    <property type="entry name" value="2-Hacid_dh_C"/>
    <property type="match status" value="1"/>
</dbReference>
<evidence type="ECO:0000259" key="5">
    <source>
        <dbReference type="Pfam" id="PF02826"/>
    </source>
</evidence>
<dbReference type="PANTHER" id="PTHR42938">
    <property type="entry name" value="FORMATE DEHYDROGENASE 1"/>
    <property type="match status" value="1"/>
</dbReference>
<dbReference type="SUPFAM" id="SSF55021">
    <property type="entry name" value="ACT-like"/>
    <property type="match status" value="1"/>
</dbReference>
<dbReference type="InterPro" id="IPR036291">
    <property type="entry name" value="NAD(P)-bd_dom_sf"/>
</dbReference>
<comment type="pathway">
    <text evidence="3">Amino-acid biosynthesis.</text>
</comment>
<feature type="domain" description="D-isomer specific 2-hydroxyacid dehydrogenase NAD-binding" evidence="5">
    <location>
        <begin position="103"/>
        <end position="272"/>
    </location>
</feature>
<dbReference type="GO" id="GO:0051287">
    <property type="term" value="F:NAD binding"/>
    <property type="evidence" value="ECO:0007669"/>
    <property type="project" value="InterPro"/>
</dbReference>
<dbReference type="GO" id="GO:0004617">
    <property type="term" value="F:phosphoglycerate dehydrogenase activity"/>
    <property type="evidence" value="ECO:0007669"/>
    <property type="project" value="UniProtKB-EC"/>
</dbReference>
<accession>A0A3B0VW77</accession>
<dbReference type="InterPro" id="IPR006140">
    <property type="entry name" value="D-isomer_DH_NAD-bd"/>
</dbReference>
<proteinExistence type="predicted"/>
<protein>
    <submittedName>
        <fullName evidence="6">D-3-phosphoglycerate dehydrogenase</fullName>
        <ecNumber evidence="6">1.1.1.95</ecNumber>
    </submittedName>
</protein>
<organism evidence="6">
    <name type="scientific">hydrothermal vent metagenome</name>
    <dbReference type="NCBI Taxonomy" id="652676"/>
    <lineage>
        <taxon>unclassified sequences</taxon>
        <taxon>metagenomes</taxon>
        <taxon>ecological metagenomes</taxon>
    </lineage>
</organism>
<evidence type="ECO:0000256" key="2">
    <source>
        <dbReference type="ARBA" id="ARBA00023027"/>
    </source>
</evidence>